<dbReference type="EMBL" id="WUTW01000007">
    <property type="protein sequence ID" value="MXQ67541.1"/>
    <property type="molecule type" value="Genomic_DNA"/>
</dbReference>
<comment type="similarity">
    <text evidence="1">Belongs to the non-flavoprotein flavin reductase family.</text>
</comment>
<dbReference type="Pfam" id="PF01613">
    <property type="entry name" value="Flavin_Reduct"/>
    <property type="match status" value="1"/>
</dbReference>
<dbReference type="Proteomes" id="UP000431901">
    <property type="component" value="Unassembled WGS sequence"/>
</dbReference>
<keyword evidence="5" id="KW-1185">Reference proteome</keyword>
<proteinExistence type="inferred from homology"/>
<comment type="caution">
    <text evidence="4">The sequence shown here is derived from an EMBL/GenBank/DDBJ whole genome shotgun (WGS) entry which is preliminary data.</text>
</comment>
<evidence type="ECO:0000313" key="4">
    <source>
        <dbReference type="EMBL" id="MXQ67541.1"/>
    </source>
</evidence>
<dbReference type="Gene3D" id="2.30.110.10">
    <property type="entry name" value="Electron Transport, Fmn-binding Protein, Chain A"/>
    <property type="match status" value="1"/>
</dbReference>
<dbReference type="InterPro" id="IPR002563">
    <property type="entry name" value="Flavin_Rdtase-like_dom"/>
</dbReference>
<dbReference type="GO" id="GO:0042602">
    <property type="term" value="F:riboflavin reductase (NADPH) activity"/>
    <property type="evidence" value="ECO:0007669"/>
    <property type="project" value="TreeGrafter"/>
</dbReference>
<dbReference type="PANTHER" id="PTHR30466">
    <property type="entry name" value="FLAVIN REDUCTASE"/>
    <property type="match status" value="1"/>
</dbReference>
<evidence type="ECO:0000256" key="2">
    <source>
        <dbReference type="ARBA" id="ARBA00023002"/>
    </source>
</evidence>
<evidence type="ECO:0000259" key="3">
    <source>
        <dbReference type="SMART" id="SM00903"/>
    </source>
</evidence>
<reference evidence="4 5" key="1">
    <citation type="submission" date="2019-12" db="EMBL/GenBank/DDBJ databases">
        <title>Nocardia macrotermitis sp. nov. and Nocardia aurantia sp. nov., isolated from the gut of the fungus growing-termite Macrotermes natalensis.</title>
        <authorList>
            <person name="Christine B."/>
            <person name="Rene B."/>
        </authorList>
    </citation>
    <scope>NUCLEOTIDE SEQUENCE [LARGE SCALE GENOMIC DNA]</scope>
    <source>
        <strain evidence="4 5">DSM 102126</strain>
    </source>
</reference>
<feature type="domain" description="Flavin reductase like" evidence="3">
    <location>
        <begin position="20"/>
        <end position="162"/>
    </location>
</feature>
<dbReference type="PANTHER" id="PTHR30466:SF11">
    <property type="entry name" value="FLAVIN-DEPENDENT MONOOXYGENASE, REDUCTASE SUBUNIT HSAB"/>
    <property type="match status" value="1"/>
</dbReference>
<name>A0A6I4WD28_9ACTN</name>
<organism evidence="4 5">
    <name type="scientific">Actinomadura rayongensis</name>
    <dbReference type="NCBI Taxonomy" id="1429076"/>
    <lineage>
        <taxon>Bacteria</taxon>
        <taxon>Bacillati</taxon>
        <taxon>Actinomycetota</taxon>
        <taxon>Actinomycetes</taxon>
        <taxon>Streptosporangiales</taxon>
        <taxon>Thermomonosporaceae</taxon>
        <taxon>Actinomadura</taxon>
    </lineage>
</organism>
<dbReference type="AlphaFoldDB" id="A0A6I4WD28"/>
<dbReference type="OrthoDB" id="9792858at2"/>
<gene>
    <name evidence="4" type="ORF">GQ466_26335</name>
</gene>
<dbReference type="GO" id="GO:0010181">
    <property type="term" value="F:FMN binding"/>
    <property type="evidence" value="ECO:0007669"/>
    <property type="project" value="InterPro"/>
</dbReference>
<dbReference type="SUPFAM" id="SSF50475">
    <property type="entry name" value="FMN-binding split barrel"/>
    <property type="match status" value="1"/>
</dbReference>
<dbReference type="SMART" id="SM00903">
    <property type="entry name" value="Flavin_Reduct"/>
    <property type="match status" value="1"/>
</dbReference>
<accession>A0A6I4WD28</accession>
<keyword evidence="2" id="KW-0560">Oxidoreductase</keyword>
<evidence type="ECO:0000256" key="1">
    <source>
        <dbReference type="ARBA" id="ARBA00008898"/>
    </source>
</evidence>
<dbReference type="InterPro" id="IPR050268">
    <property type="entry name" value="NADH-dep_flavin_reductase"/>
</dbReference>
<dbReference type="InterPro" id="IPR012349">
    <property type="entry name" value="Split_barrel_FMN-bd"/>
</dbReference>
<protein>
    <submittedName>
        <fullName evidence="4">Oxidoreductase</fullName>
    </submittedName>
</protein>
<evidence type="ECO:0000313" key="5">
    <source>
        <dbReference type="Proteomes" id="UP000431901"/>
    </source>
</evidence>
<sequence length="165" mass="17086">MSAGSGAPPALDPRSLRYAYSMFPSGVTAVCAIVDGAPVGVAASSFTSVSLDPPLVSVCMAHTSTTWPTLRSAPRIGVSVLGGHHGGVARQLAARGTDRFADVTYEVIDGAIVLPDAAMSAVCSLEHEFTAGDHVIAVLRVHTVDPHPEVKPIVFHASEFRELAG</sequence>